<dbReference type="Proteomes" id="UP001253637">
    <property type="component" value="Segment"/>
</dbReference>
<evidence type="ECO:0000313" key="2">
    <source>
        <dbReference type="Proteomes" id="UP001253637"/>
    </source>
</evidence>
<dbReference type="EMBL" id="LC625835">
    <property type="protein sequence ID" value="BCU03071.1"/>
    <property type="molecule type" value="Genomic_DNA"/>
</dbReference>
<evidence type="ECO:0000313" key="1">
    <source>
        <dbReference type="EMBL" id="BCU03071.1"/>
    </source>
</evidence>
<sequence length="125" mass="13851">MHPPPDPSGLFICFSSLSSFVFARRFVLVCAFVRRARQQFSFFNLFCRLSFSPPLLGKACRDVRARDGFTRGGVVSCRSFFCPCARRPFARSVTKSLAVIAMPVAALSTMASPRRPYMGQTGPVC</sequence>
<name>A0A811BRV7_9VIRU</name>
<organism evidence="1 2">
    <name type="scientific">Pandoravirus japonicus</name>
    <dbReference type="NCBI Taxonomy" id="2823154"/>
    <lineage>
        <taxon>Viruses</taxon>
        <taxon>Pandoravirus</taxon>
    </lineage>
</organism>
<accession>A0A811BRV7</accession>
<reference evidence="1" key="1">
    <citation type="submission" date="2021-04" db="EMBL/GenBank/DDBJ databases">
        <title>Draft Genome Sequence of Pandoravirus japonicus, Isolated from the Sabaishi River of Niigata, Japan.</title>
        <authorList>
            <person name="Hosokawa N."/>
            <person name="Takahashi H."/>
            <person name="Aoki K."/>
            <person name="Takemura M."/>
        </authorList>
    </citation>
    <scope>NUCLEOTIDE SEQUENCE</scope>
</reference>
<proteinExistence type="predicted"/>
<protein>
    <submittedName>
        <fullName evidence="1">Uncharacterized protein</fullName>
    </submittedName>
</protein>